<accession>A0A8J4XAT3</accession>
<keyword evidence="2" id="KW-1185">Reference proteome</keyword>
<dbReference type="Proteomes" id="UP000727407">
    <property type="component" value="Unassembled WGS sequence"/>
</dbReference>
<sequence length="72" mass="8043">MVDLYPSLSWEDYGQGSTWLSTDSKRLAVASYLKDNRCYNCIISNDLETLPHVPGVCSLYDSYGQVGFIGTK</sequence>
<dbReference type="AlphaFoldDB" id="A0A8J4XAT3"/>
<proteinExistence type="predicted"/>
<comment type="caution">
    <text evidence="1">The sequence shown here is derived from an EMBL/GenBank/DDBJ whole genome shotgun (WGS) entry which is preliminary data.</text>
</comment>
<gene>
    <name evidence="1" type="ORF">DAT39_001666</name>
</gene>
<protein>
    <submittedName>
        <fullName evidence="1">UvrABC system protein C</fullName>
    </submittedName>
</protein>
<dbReference type="EMBL" id="QNUK01000012">
    <property type="protein sequence ID" value="KAF5908536.1"/>
    <property type="molecule type" value="Genomic_DNA"/>
</dbReference>
<name>A0A8J4XAT3_CLAMG</name>
<evidence type="ECO:0000313" key="1">
    <source>
        <dbReference type="EMBL" id="KAF5908536.1"/>
    </source>
</evidence>
<evidence type="ECO:0000313" key="2">
    <source>
        <dbReference type="Proteomes" id="UP000727407"/>
    </source>
</evidence>
<organism evidence="1 2">
    <name type="scientific">Clarias magur</name>
    <name type="common">Asian catfish</name>
    <name type="synonym">Macropteronotus magur</name>
    <dbReference type="NCBI Taxonomy" id="1594786"/>
    <lineage>
        <taxon>Eukaryota</taxon>
        <taxon>Metazoa</taxon>
        <taxon>Chordata</taxon>
        <taxon>Craniata</taxon>
        <taxon>Vertebrata</taxon>
        <taxon>Euteleostomi</taxon>
        <taxon>Actinopterygii</taxon>
        <taxon>Neopterygii</taxon>
        <taxon>Teleostei</taxon>
        <taxon>Ostariophysi</taxon>
        <taxon>Siluriformes</taxon>
        <taxon>Clariidae</taxon>
        <taxon>Clarias</taxon>
    </lineage>
</organism>
<reference evidence="1" key="1">
    <citation type="submission" date="2020-07" db="EMBL/GenBank/DDBJ databases">
        <title>Clarias magur genome sequencing, assembly and annotation.</title>
        <authorList>
            <person name="Kushwaha B."/>
            <person name="Kumar R."/>
            <person name="Das P."/>
            <person name="Joshi C.G."/>
            <person name="Kumar D."/>
            <person name="Nagpure N.S."/>
            <person name="Pandey M."/>
            <person name="Agarwal S."/>
            <person name="Srivastava S."/>
            <person name="Singh M."/>
            <person name="Sahoo L."/>
            <person name="Jayasankar P."/>
            <person name="Meher P.K."/>
            <person name="Koringa P.G."/>
            <person name="Iquebal M.A."/>
            <person name="Das S.P."/>
            <person name="Bit A."/>
            <person name="Patnaik S."/>
            <person name="Patel N."/>
            <person name="Shah T.M."/>
            <person name="Hinsu A."/>
            <person name="Jena J.K."/>
        </authorList>
    </citation>
    <scope>NUCLEOTIDE SEQUENCE</scope>
    <source>
        <strain evidence="1">CIFAMagur01</strain>
        <tissue evidence="1">Testis</tissue>
    </source>
</reference>